<sequence>MSPYTGERYGIFVAVWHLVRDGRVTEDEEREYWDHRNWYEEHLPLPPFYAEGNPRRAITWFKESAMEHPLLSRLSFYKGLAEKYQLRMEVESTDQPGEILYEDDFQVAAVRVKLAGRVEG</sequence>
<reference evidence="1 2" key="1">
    <citation type="submission" date="2020-08" db="EMBL/GenBank/DDBJ databases">
        <title>Genomic Encyclopedia of Type Strains, Phase IV (KMG-IV): sequencing the most valuable type-strain genomes for metagenomic binning, comparative biology and taxonomic classification.</title>
        <authorList>
            <person name="Goeker M."/>
        </authorList>
    </citation>
    <scope>NUCLEOTIDE SEQUENCE [LARGE SCALE GENOMIC DNA]</scope>
    <source>
        <strain evidence="1 2">YC6886</strain>
    </source>
</reference>
<name>A0A840VGB3_9BACT</name>
<dbReference type="EMBL" id="JACHFD010000017">
    <property type="protein sequence ID" value="MBB5352870.1"/>
    <property type="molecule type" value="Genomic_DNA"/>
</dbReference>
<evidence type="ECO:0000313" key="2">
    <source>
        <dbReference type="Proteomes" id="UP000557717"/>
    </source>
</evidence>
<proteinExistence type="predicted"/>
<dbReference type="Proteomes" id="UP000557717">
    <property type="component" value="Unassembled WGS sequence"/>
</dbReference>
<gene>
    <name evidence="1" type="ORF">HNR46_003119</name>
</gene>
<evidence type="ECO:0000313" key="1">
    <source>
        <dbReference type="EMBL" id="MBB5352870.1"/>
    </source>
</evidence>
<dbReference type="AlphaFoldDB" id="A0A840VGB3"/>
<comment type="caution">
    <text evidence="1">The sequence shown here is derived from an EMBL/GenBank/DDBJ whole genome shotgun (WGS) entry which is preliminary data.</text>
</comment>
<organism evidence="1 2">
    <name type="scientific">Haloferula luteola</name>
    <dbReference type="NCBI Taxonomy" id="595692"/>
    <lineage>
        <taxon>Bacteria</taxon>
        <taxon>Pseudomonadati</taxon>
        <taxon>Verrucomicrobiota</taxon>
        <taxon>Verrucomicrobiia</taxon>
        <taxon>Verrucomicrobiales</taxon>
        <taxon>Verrucomicrobiaceae</taxon>
        <taxon>Haloferula</taxon>
    </lineage>
</organism>
<protein>
    <submittedName>
        <fullName evidence="1">Uncharacterized protein</fullName>
    </submittedName>
</protein>
<dbReference type="RefSeq" id="WP_184020266.1">
    <property type="nucleotide sequence ID" value="NZ_JACHFD010000017.1"/>
</dbReference>
<accession>A0A840VGB3</accession>
<keyword evidence="2" id="KW-1185">Reference proteome</keyword>